<gene>
    <name evidence="2" type="ORF">FWILDA_LOCUS17594</name>
</gene>
<name>A0A9W4T8U8_9GLOM</name>
<feature type="transmembrane region" description="Helical" evidence="1">
    <location>
        <begin position="201"/>
        <end position="224"/>
    </location>
</feature>
<dbReference type="EMBL" id="CAMKVN010014281">
    <property type="protein sequence ID" value="CAI2196466.1"/>
    <property type="molecule type" value="Genomic_DNA"/>
</dbReference>
<evidence type="ECO:0000313" key="2">
    <source>
        <dbReference type="EMBL" id="CAI2196466.1"/>
    </source>
</evidence>
<keyword evidence="3" id="KW-1185">Reference proteome</keyword>
<keyword evidence="1" id="KW-0812">Transmembrane</keyword>
<evidence type="ECO:0000313" key="3">
    <source>
        <dbReference type="Proteomes" id="UP001153678"/>
    </source>
</evidence>
<protein>
    <submittedName>
        <fullName evidence="2">966_t:CDS:1</fullName>
    </submittedName>
</protein>
<proteinExistence type="predicted"/>
<dbReference type="Proteomes" id="UP001153678">
    <property type="component" value="Unassembled WGS sequence"/>
</dbReference>
<sequence>QINHSIETENNNLDLLTDNGELDKQIQALQDNLLPSDKQKTVLTIRRQNRHNRLLEKKKKEKEGISSLLDKVKKFASHLEELPQEEINDMLELFTEKIGEVSDSSAKKKRENKVSREEIVVAIADLITGVKKVEVAINIFKRAADEYLKAENEPKEKYQDTYLEAEKSKTSQAVSQCMKRLISRVHQSTELQPQPSNKEKYFPILIIGTILGLIVISALGYSIFKRKTKQKTKK</sequence>
<keyword evidence="1" id="KW-1133">Transmembrane helix</keyword>
<feature type="non-terminal residue" evidence="2">
    <location>
        <position position="1"/>
    </location>
</feature>
<evidence type="ECO:0000256" key="1">
    <source>
        <dbReference type="SAM" id="Phobius"/>
    </source>
</evidence>
<comment type="caution">
    <text evidence="2">The sequence shown here is derived from an EMBL/GenBank/DDBJ whole genome shotgun (WGS) entry which is preliminary data.</text>
</comment>
<keyword evidence="1" id="KW-0472">Membrane</keyword>
<accession>A0A9W4T8U8</accession>
<dbReference type="AlphaFoldDB" id="A0A9W4T8U8"/>
<organism evidence="2 3">
    <name type="scientific">Funneliformis geosporum</name>
    <dbReference type="NCBI Taxonomy" id="1117311"/>
    <lineage>
        <taxon>Eukaryota</taxon>
        <taxon>Fungi</taxon>
        <taxon>Fungi incertae sedis</taxon>
        <taxon>Mucoromycota</taxon>
        <taxon>Glomeromycotina</taxon>
        <taxon>Glomeromycetes</taxon>
        <taxon>Glomerales</taxon>
        <taxon>Glomeraceae</taxon>
        <taxon>Funneliformis</taxon>
    </lineage>
</organism>
<reference evidence="2" key="1">
    <citation type="submission" date="2022-08" db="EMBL/GenBank/DDBJ databases">
        <authorList>
            <person name="Kallberg Y."/>
            <person name="Tangrot J."/>
            <person name="Rosling A."/>
        </authorList>
    </citation>
    <scope>NUCLEOTIDE SEQUENCE</scope>
    <source>
        <strain evidence="2">Wild A</strain>
    </source>
</reference>